<keyword evidence="4" id="KW-0677">Repeat</keyword>
<evidence type="ECO:0000259" key="12">
    <source>
        <dbReference type="PROSITE" id="PS51846"/>
    </source>
</evidence>
<organism evidence="13 14">
    <name type="scientific">Paracholeplasma manati</name>
    <dbReference type="NCBI Taxonomy" id="591373"/>
    <lineage>
        <taxon>Bacteria</taxon>
        <taxon>Bacillati</taxon>
        <taxon>Mycoplasmatota</taxon>
        <taxon>Mollicutes</taxon>
        <taxon>Acholeplasmatales</taxon>
        <taxon>Acholeplasmataceae</taxon>
        <taxon>Paracholeplasma</taxon>
    </lineage>
</organism>
<dbReference type="RefSeq" id="WP_263607851.1">
    <property type="nucleotide sequence ID" value="NZ_JAOVQM010000002.1"/>
</dbReference>
<feature type="domain" description="CBS" evidence="11">
    <location>
        <begin position="231"/>
        <end position="294"/>
    </location>
</feature>
<evidence type="ECO:0000313" key="13">
    <source>
        <dbReference type="EMBL" id="MCV2231703.1"/>
    </source>
</evidence>
<accession>A0ABT2Y5H5</accession>
<dbReference type="InterPro" id="IPR016169">
    <property type="entry name" value="FAD-bd_PCMH_sub2"/>
</dbReference>
<proteinExistence type="inferred from homology"/>
<dbReference type="InterPro" id="IPR002550">
    <property type="entry name" value="CNNM"/>
</dbReference>
<name>A0ABT2Y5H5_9MOLU</name>
<feature type="transmembrane region" description="Helical" evidence="10">
    <location>
        <begin position="146"/>
        <end position="171"/>
    </location>
</feature>
<dbReference type="Pfam" id="PF03471">
    <property type="entry name" value="CorC_HlyC"/>
    <property type="match status" value="1"/>
</dbReference>
<evidence type="ECO:0000256" key="6">
    <source>
        <dbReference type="ARBA" id="ARBA00023122"/>
    </source>
</evidence>
<evidence type="ECO:0000256" key="4">
    <source>
        <dbReference type="ARBA" id="ARBA00022737"/>
    </source>
</evidence>
<keyword evidence="3 9" id="KW-0812">Transmembrane</keyword>
<evidence type="ECO:0000256" key="7">
    <source>
        <dbReference type="ARBA" id="ARBA00023136"/>
    </source>
</evidence>
<dbReference type="PROSITE" id="PS51846">
    <property type="entry name" value="CNNM"/>
    <property type="match status" value="1"/>
</dbReference>
<dbReference type="PANTHER" id="PTHR22777:SF17">
    <property type="entry name" value="UPF0053 PROTEIN SLL0260"/>
    <property type="match status" value="1"/>
</dbReference>
<evidence type="ECO:0000256" key="1">
    <source>
        <dbReference type="ARBA" id="ARBA00004141"/>
    </source>
</evidence>
<evidence type="ECO:0000313" key="14">
    <source>
        <dbReference type="Proteomes" id="UP001177160"/>
    </source>
</evidence>
<feature type="transmembrane region" description="Helical" evidence="10">
    <location>
        <begin position="6"/>
        <end position="27"/>
    </location>
</feature>
<dbReference type="InterPro" id="IPR046342">
    <property type="entry name" value="CBS_dom_sf"/>
</dbReference>
<keyword evidence="7 9" id="KW-0472">Membrane</keyword>
<feature type="domain" description="CNNM transmembrane" evidence="12">
    <location>
        <begin position="1"/>
        <end position="212"/>
    </location>
</feature>
<comment type="subcellular location">
    <subcellularLocation>
        <location evidence="1">Membrane</location>
        <topology evidence="1">Multi-pass membrane protein</topology>
    </subcellularLocation>
</comment>
<dbReference type="SMART" id="SM01091">
    <property type="entry name" value="CorC_HlyC"/>
    <property type="match status" value="1"/>
</dbReference>
<protein>
    <submittedName>
        <fullName evidence="13">Hemolysin family protein</fullName>
    </submittedName>
</protein>
<keyword evidence="6 8" id="KW-0129">CBS domain</keyword>
<dbReference type="CDD" id="cd04590">
    <property type="entry name" value="CBS_pair_CorC_HlyC_assoc"/>
    <property type="match status" value="1"/>
</dbReference>
<gene>
    <name evidence="13" type="ORF">N7548_02575</name>
</gene>
<dbReference type="InterPro" id="IPR044751">
    <property type="entry name" value="Ion_transp-like_CBS"/>
</dbReference>
<dbReference type="PANTHER" id="PTHR22777">
    <property type="entry name" value="HEMOLYSIN-RELATED"/>
    <property type="match status" value="1"/>
</dbReference>
<comment type="caution">
    <text evidence="13">The sequence shown here is derived from an EMBL/GenBank/DDBJ whole genome shotgun (WGS) entry which is preliminary data.</text>
</comment>
<comment type="similarity">
    <text evidence="2">Belongs to the UPF0053 family.</text>
</comment>
<dbReference type="InterPro" id="IPR000644">
    <property type="entry name" value="CBS_dom"/>
</dbReference>
<dbReference type="InterPro" id="IPR036318">
    <property type="entry name" value="FAD-bd_PCMH-like_sf"/>
</dbReference>
<dbReference type="Gene3D" id="3.30.465.10">
    <property type="match status" value="1"/>
</dbReference>
<dbReference type="Pfam" id="PF01595">
    <property type="entry name" value="CNNM"/>
    <property type="match status" value="1"/>
</dbReference>
<feature type="domain" description="CBS" evidence="11">
    <location>
        <begin position="297"/>
        <end position="354"/>
    </location>
</feature>
<dbReference type="SUPFAM" id="SSF56176">
    <property type="entry name" value="FAD-binding/transporter-associated domain-like"/>
    <property type="match status" value="1"/>
</dbReference>
<dbReference type="Gene3D" id="3.10.580.10">
    <property type="entry name" value="CBS-domain"/>
    <property type="match status" value="1"/>
</dbReference>
<reference evidence="13" key="1">
    <citation type="submission" date="2022-09" db="EMBL/GenBank/DDBJ databases">
        <title>Novel Mycoplasma species identified in domestic and wild animals.</title>
        <authorList>
            <person name="Volokhov D.V."/>
            <person name="Furtak V.A."/>
            <person name="Zagorodnyaya T.A."/>
        </authorList>
    </citation>
    <scope>NUCLEOTIDE SEQUENCE</scope>
    <source>
        <strain evidence="13">Oakley</strain>
    </source>
</reference>
<evidence type="ECO:0000256" key="2">
    <source>
        <dbReference type="ARBA" id="ARBA00006337"/>
    </source>
</evidence>
<evidence type="ECO:0000256" key="5">
    <source>
        <dbReference type="ARBA" id="ARBA00022989"/>
    </source>
</evidence>
<dbReference type="SUPFAM" id="SSF54631">
    <property type="entry name" value="CBS-domain pair"/>
    <property type="match status" value="1"/>
</dbReference>
<evidence type="ECO:0000256" key="9">
    <source>
        <dbReference type="PROSITE-ProRule" id="PRU01193"/>
    </source>
</evidence>
<sequence length="458" mass="52497">MELPLIILLLVVLLMLSSMLSLFEIAIESVNKTKLKSLADDGSSKAKRVIKLSDDDESLSILHIGYQVFAIFGTIILGFYWIDNLISGLSNWMNLEGRFPENIQFLATPTYHLLAIVLLTFVWIVVVLIFGYIVPRKVGIKYNEHLSIRFIGFIEFNVALFRPLFGLVVLFSKGILKLFKIHYHEDLDKVSEEEIISLIESGTEHGTINEDEQEMISSVLEFNDITAVEIMTPRTEVYMIDINEFNEHTIDEMIQENYSRIPVYDDSPDDIIGVIYIKDVFREARRVGFENVDLKKILNKPYFVPARKKIDALFKELQAAKSYMGILVDEYGGFQGIVTIEDLIEEVMGDIYDEYDEDISDIKEIEPNRYLVNGLLSVEEVNEALNTQIPEDDSYETIAGFILSHIGYIPDVKDNITVEIDHVTLKVDKMDDKRIDQVIITIIPKTEDNEENIEEQSN</sequence>
<feature type="transmembrane region" description="Helical" evidence="10">
    <location>
        <begin position="111"/>
        <end position="134"/>
    </location>
</feature>
<dbReference type="InterPro" id="IPR005170">
    <property type="entry name" value="Transptr-assoc_dom"/>
</dbReference>
<evidence type="ECO:0000256" key="3">
    <source>
        <dbReference type="ARBA" id="ARBA00022692"/>
    </source>
</evidence>
<keyword evidence="14" id="KW-1185">Reference proteome</keyword>
<dbReference type="EMBL" id="JAOVQM010000002">
    <property type="protein sequence ID" value="MCV2231703.1"/>
    <property type="molecule type" value="Genomic_DNA"/>
</dbReference>
<evidence type="ECO:0000256" key="8">
    <source>
        <dbReference type="PROSITE-ProRule" id="PRU00703"/>
    </source>
</evidence>
<evidence type="ECO:0000259" key="11">
    <source>
        <dbReference type="PROSITE" id="PS51371"/>
    </source>
</evidence>
<dbReference type="PROSITE" id="PS51371">
    <property type="entry name" value="CBS"/>
    <property type="match status" value="2"/>
</dbReference>
<evidence type="ECO:0000256" key="10">
    <source>
        <dbReference type="SAM" id="Phobius"/>
    </source>
</evidence>
<dbReference type="Proteomes" id="UP001177160">
    <property type="component" value="Unassembled WGS sequence"/>
</dbReference>
<feature type="transmembrane region" description="Helical" evidence="10">
    <location>
        <begin position="61"/>
        <end position="82"/>
    </location>
</feature>
<dbReference type="Pfam" id="PF00571">
    <property type="entry name" value="CBS"/>
    <property type="match status" value="2"/>
</dbReference>
<keyword evidence="5 9" id="KW-1133">Transmembrane helix</keyword>